<feature type="compositionally biased region" description="Basic residues" evidence="1">
    <location>
        <begin position="177"/>
        <end position="189"/>
    </location>
</feature>
<evidence type="ECO:0000313" key="3">
    <source>
        <dbReference type="Proteomes" id="UP000237271"/>
    </source>
</evidence>
<accession>A0A2P4XTH9</accession>
<feature type="compositionally biased region" description="Low complexity" evidence="1">
    <location>
        <begin position="315"/>
        <end position="324"/>
    </location>
</feature>
<feature type="compositionally biased region" description="Basic residues" evidence="1">
    <location>
        <begin position="97"/>
        <end position="107"/>
    </location>
</feature>
<feature type="compositionally biased region" description="Basic and acidic residues" evidence="1">
    <location>
        <begin position="158"/>
        <end position="176"/>
    </location>
</feature>
<feature type="compositionally biased region" description="Low complexity" evidence="1">
    <location>
        <begin position="123"/>
        <end position="138"/>
    </location>
</feature>
<evidence type="ECO:0000313" key="2">
    <source>
        <dbReference type="EMBL" id="POM68878.1"/>
    </source>
</evidence>
<dbReference type="Proteomes" id="UP000237271">
    <property type="component" value="Unassembled WGS sequence"/>
</dbReference>
<feature type="compositionally biased region" description="Acidic residues" evidence="1">
    <location>
        <begin position="344"/>
        <end position="358"/>
    </location>
</feature>
<organism evidence="2 3">
    <name type="scientific">Phytophthora palmivora</name>
    <dbReference type="NCBI Taxonomy" id="4796"/>
    <lineage>
        <taxon>Eukaryota</taxon>
        <taxon>Sar</taxon>
        <taxon>Stramenopiles</taxon>
        <taxon>Oomycota</taxon>
        <taxon>Peronosporomycetes</taxon>
        <taxon>Peronosporales</taxon>
        <taxon>Peronosporaceae</taxon>
        <taxon>Phytophthora</taxon>
    </lineage>
</organism>
<proteinExistence type="predicted"/>
<reference evidence="2 3" key="1">
    <citation type="journal article" date="2017" name="Genome Biol. Evol.">
        <title>Phytophthora megakarya and P. palmivora, closely related causal agents of cacao black pod rot, underwent increases in genome sizes and gene numbers by different mechanisms.</title>
        <authorList>
            <person name="Ali S.S."/>
            <person name="Shao J."/>
            <person name="Lary D.J."/>
            <person name="Kronmiller B."/>
            <person name="Shen D."/>
            <person name="Strem M.D."/>
            <person name="Amoako-Attah I."/>
            <person name="Akrofi A.Y."/>
            <person name="Begoude B.A."/>
            <person name="Ten Hoopen G.M."/>
            <person name="Coulibaly K."/>
            <person name="Kebe B.I."/>
            <person name="Melnick R.L."/>
            <person name="Guiltinan M.J."/>
            <person name="Tyler B.M."/>
            <person name="Meinhardt L.W."/>
            <person name="Bailey B.A."/>
        </authorList>
    </citation>
    <scope>NUCLEOTIDE SEQUENCE [LARGE SCALE GENOMIC DNA]</scope>
    <source>
        <strain evidence="3">sbr112.9</strain>
    </source>
</reference>
<feature type="compositionally biased region" description="Basic and acidic residues" evidence="1">
    <location>
        <begin position="22"/>
        <end position="32"/>
    </location>
</feature>
<protein>
    <submittedName>
        <fullName evidence="2">Uncharacterized protein</fullName>
    </submittedName>
</protein>
<keyword evidence="3" id="KW-1185">Reference proteome</keyword>
<feature type="region of interest" description="Disordered" evidence="1">
    <location>
        <begin position="307"/>
        <end position="358"/>
    </location>
</feature>
<feature type="region of interest" description="Disordered" evidence="1">
    <location>
        <begin position="1"/>
        <end position="48"/>
    </location>
</feature>
<dbReference type="EMBL" id="NCKW01008012">
    <property type="protein sequence ID" value="POM68878.1"/>
    <property type="molecule type" value="Genomic_DNA"/>
</dbReference>
<comment type="caution">
    <text evidence="2">The sequence shown here is derived from an EMBL/GenBank/DDBJ whole genome shotgun (WGS) entry which is preliminary data.</text>
</comment>
<name>A0A2P4XTH9_9STRA</name>
<sequence length="495" mass="54783">MVAAGTQRKGRLHGSPRGSTPAERERVVKEHNAYLNGERASDAEFGPAAPDVAKRVAVAPALPRAAPPHPPRGKDACYLANAKALAARRLVEDAASKKKVAGKKKMSKSQAAAIRKAEKGAKEAQAAARAAQAAIAKTCAKKNERERLSAEVLGGQAAREKATKQLRQMAREETAKNKKSRPASKAKRKAPPESDSGRKKKHTKTSLRARQTADKEATMEPPSERHRPVEHQPSLYLHLHLRLHLHLHLHQPSLHLHQVHLLPPCHGKQPGLDQIDTDEHDPEVSITAAMDTTAASTAKVEQDFDGALNSDEEGSAGSDDSYSEMQSEVGDYSGTGDVGAFDLVPDDDGAVNDSSLDDSEVERLGAAIRTREKNREKQNLLRERLATAKVNLSRDWSETTDKWDTLTKDEMEVLALDDEALKKMRTDGWNFDVASQPVRAESYPGLYDREYEQTAEVLELADSPLRLFFYFMPPRIWRRIASESNRYYDQNLNVR</sequence>
<feature type="compositionally biased region" description="Basic and acidic residues" evidence="1">
    <location>
        <begin position="211"/>
        <end position="229"/>
    </location>
</feature>
<dbReference type="OrthoDB" id="128268at2759"/>
<dbReference type="AlphaFoldDB" id="A0A2P4XTH9"/>
<evidence type="ECO:0000256" key="1">
    <source>
        <dbReference type="SAM" id="MobiDB-lite"/>
    </source>
</evidence>
<gene>
    <name evidence="2" type="ORF">PHPALM_14902</name>
</gene>
<feature type="compositionally biased region" description="Basic residues" evidence="1">
    <location>
        <begin position="198"/>
        <end position="207"/>
    </location>
</feature>
<feature type="region of interest" description="Disordered" evidence="1">
    <location>
        <begin position="96"/>
        <end position="229"/>
    </location>
</feature>